<dbReference type="Pfam" id="PF00885">
    <property type="entry name" value="DMRL_synthase"/>
    <property type="match status" value="1"/>
</dbReference>
<keyword evidence="9" id="KW-1185">Reference proteome</keyword>
<dbReference type="SUPFAM" id="SSF52121">
    <property type="entry name" value="Lumazine synthase"/>
    <property type="match status" value="1"/>
</dbReference>
<dbReference type="UniPathway" id="UPA00275">
    <property type="reaction ID" value="UER00404"/>
</dbReference>
<evidence type="ECO:0000256" key="1">
    <source>
        <dbReference type="ARBA" id="ARBA00004917"/>
    </source>
</evidence>
<evidence type="ECO:0000256" key="6">
    <source>
        <dbReference type="ARBA" id="ARBA00048785"/>
    </source>
</evidence>
<feature type="binding site" evidence="7">
    <location>
        <position position="24"/>
    </location>
    <ligand>
        <name>5-amino-6-(D-ribitylamino)uracil</name>
        <dbReference type="ChEBI" id="CHEBI:15934"/>
    </ligand>
</feature>
<dbReference type="HAMAP" id="MF_00178">
    <property type="entry name" value="Lumazine_synth"/>
    <property type="match status" value="1"/>
</dbReference>
<sequence length="167" mass="17835">MKTEINGTQGPLPEGKVAIVVSRYNESITGQLLQGARETLQAAGLAEEDIQVIWVSGAWELPLPTSYAARRKETLAVITLGAVIKGETTHDEHINRSVCNALMDIGLATGKPVLLGLLTCNTVDQAIQRAGGNMGNKGSECAEAALEMIRVVDQMQDQGTPKVGFHR</sequence>
<comment type="function">
    <text evidence="7">Catalyzes the formation of 6,7-dimethyl-8-ribityllumazine by condensation of 5-amino-6-(D-ribitylamino)uracil with 3,4-dihydroxy-2-butanone 4-phosphate. This is the penultimate step in the biosynthesis of riboflavin.</text>
</comment>
<comment type="similarity">
    <text evidence="2 7">Belongs to the DMRL synthase family.</text>
</comment>
<dbReference type="AlphaFoldDB" id="A0A517M5Z6"/>
<dbReference type="InterPro" id="IPR002180">
    <property type="entry name" value="LS/RS"/>
</dbReference>
<dbReference type="OrthoDB" id="9809709at2"/>
<dbReference type="NCBIfam" id="TIGR00114">
    <property type="entry name" value="lumazine-synth"/>
    <property type="match status" value="1"/>
</dbReference>
<keyword evidence="5 7" id="KW-0808">Transferase</keyword>
<dbReference type="GO" id="GO:0009349">
    <property type="term" value="C:riboflavin synthase complex"/>
    <property type="evidence" value="ECO:0007669"/>
    <property type="project" value="UniProtKB-UniRule"/>
</dbReference>
<dbReference type="GO" id="GO:0009231">
    <property type="term" value="P:riboflavin biosynthetic process"/>
    <property type="evidence" value="ECO:0007669"/>
    <property type="project" value="UniProtKB-UniRule"/>
</dbReference>
<evidence type="ECO:0000256" key="5">
    <source>
        <dbReference type="ARBA" id="ARBA00022679"/>
    </source>
</evidence>
<evidence type="ECO:0000256" key="3">
    <source>
        <dbReference type="ARBA" id="ARBA00012664"/>
    </source>
</evidence>
<dbReference type="RefSeq" id="WP_145348129.1">
    <property type="nucleotide sequence ID" value="NZ_CP036261.1"/>
</dbReference>
<proteinExistence type="inferred from homology"/>
<dbReference type="PANTHER" id="PTHR21058">
    <property type="entry name" value="6,7-DIMETHYL-8-RIBITYLLUMAZINE SYNTHASE DMRL SYNTHASE LUMAZINE SYNTHASE"/>
    <property type="match status" value="1"/>
</dbReference>
<accession>A0A517M5Z6</accession>
<feature type="binding site" evidence="7">
    <location>
        <begin position="58"/>
        <end position="60"/>
    </location>
    <ligand>
        <name>5-amino-6-(D-ribitylamino)uracil</name>
        <dbReference type="ChEBI" id="CHEBI:15934"/>
    </ligand>
</feature>
<evidence type="ECO:0000313" key="8">
    <source>
        <dbReference type="EMBL" id="QDS90295.1"/>
    </source>
</evidence>
<feature type="binding site" evidence="7">
    <location>
        <position position="115"/>
    </location>
    <ligand>
        <name>5-amino-6-(D-ribitylamino)uracil</name>
        <dbReference type="ChEBI" id="CHEBI:15934"/>
    </ligand>
</feature>
<dbReference type="PANTHER" id="PTHR21058:SF0">
    <property type="entry name" value="6,7-DIMETHYL-8-RIBITYLLUMAZINE SYNTHASE"/>
    <property type="match status" value="1"/>
</dbReference>
<comment type="catalytic activity">
    <reaction evidence="6 7">
        <text>(2S)-2-hydroxy-3-oxobutyl phosphate + 5-amino-6-(D-ribitylamino)uracil = 6,7-dimethyl-8-(1-D-ribityl)lumazine + phosphate + 2 H2O + H(+)</text>
        <dbReference type="Rhea" id="RHEA:26152"/>
        <dbReference type="ChEBI" id="CHEBI:15377"/>
        <dbReference type="ChEBI" id="CHEBI:15378"/>
        <dbReference type="ChEBI" id="CHEBI:15934"/>
        <dbReference type="ChEBI" id="CHEBI:43474"/>
        <dbReference type="ChEBI" id="CHEBI:58201"/>
        <dbReference type="ChEBI" id="CHEBI:58830"/>
        <dbReference type="EC" id="2.5.1.78"/>
    </reaction>
</comment>
<evidence type="ECO:0000256" key="4">
    <source>
        <dbReference type="ARBA" id="ARBA00022619"/>
    </source>
</evidence>
<dbReference type="InterPro" id="IPR036467">
    <property type="entry name" value="LS/RS_sf"/>
</dbReference>
<protein>
    <recommendedName>
        <fullName evidence="3 7">6,7-dimethyl-8-ribityllumazine synthase</fullName>
        <shortName evidence="7">DMRL synthase</shortName>
        <shortName evidence="7">LS</shortName>
        <shortName evidence="7">Lumazine synthase</shortName>
        <ecNumber evidence="3 7">2.5.1.78</ecNumber>
    </recommendedName>
</protein>
<feature type="binding site" evidence="7">
    <location>
        <position position="129"/>
    </location>
    <ligand>
        <name>(2S)-2-hydroxy-3-oxobutyl phosphate</name>
        <dbReference type="ChEBI" id="CHEBI:58830"/>
    </ligand>
</feature>
<organism evidence="8 9">
    <name type="scientific">Rosistilla ulvae</name>
    <dbReference type="NCBI Taxonomy" id="1930277"/>
    <lineage>
        <taxon>Bacteria</taxon>
        <taxon>Pseudomonadati</taxon>
        <taxon>Planctomycetota</taxon>
        <taxon>Planctomycetia</taxon>
        <taxon>Pirellulales</taxon>
        <taxon>Pirellulaceae</taxon>
        <taxon>Rosistilla</taxon>
    </lineage>
</organism>
<dbReference type="GO" id="GO:0005829">
    <property type="term" value="C:cytosol"/>
    <property type="evidence" value="ECO:0007669"/>
    <property type="project" value="TreeGrafter"/>
</dbReference>
<dbReference type="Gene3D" id="3.40.50.960">
    <property type="entry name" value="Lumazine/riboflavin synthase"/>
    <property type="match status" value="1"/>
</dbReference>
<name>A0A517M5Z6_9BACT</name>
<evidence type="ECO:0000256" key="2">
    <source>
        <dbReference type="ARBA" id="ARBA00007424"/>
    </source>
</evidence>
<keyword evidence="4 7" id="KW-0686">Riboflavin biosynthesis</keyword>
<feature type="active site" description="Proton donor" evidence="7">
    <location>
        <position position="90"/>
    </location>
</feature>
<dbReference type="CDD" id="cd09209">
    <property type="entry name" value="Lumazine_synthase-I"/>
    <property type="match status" value="1"/>
</dbReference>
<feature type="binding site" evidence="7">
    <location>
        <begin position="87"/>
        <end position="88"/>
    </location>
    <ligand>
        <name>(2S)-2-hydroxy-3-oxobutyl phosphate</name>
        <dbReference type="ChEBI" id="CHEBI:58830"/>
    </ligand>
</feature>
<evidence type="ECO:0000313" key="9">
    <source>
        <dbReference type="Proteomes" id="UP000319557"/>
    </source>
</evidence>
<dbReference type="EMBL" id="CP036261">
    <property type="protein sequence ID" value="QDS90295.1"/>
    <property type="molecule type" value="Genomic_DNA"/>
</dbReference>
<evidence type="ECO:0000256" key="7">
    <source>
        <dbReference type="HAMAP-Rule" id="MF_00178"/>
    </source>
</evidence>
<reference evidence="8 9" key="1">
    <citation type="submission" date="2019-02" db="EMBL/GenBank/DDBJ databases">
        <title>Deep-cultivation of Planctomycetes and their phenomic and genomic characterization uncovers novel biology.</title>
        <authorList>
            <person name="Wiegand S."/>
            <person name="Jogler M."/>
            <person name="Boedeker C."/>
            <person name="Pinto D."/>
            <person name="Vollmers J."/>
            <person name="Rivas-Marin E."/>
            <person name="Kohn T."/>
            <person name="Peeters S.H."/>
            <person name="Heuer A."/>
            <person name="Rast P."/>
            <person name="Oberbeckmann S."/>
            <person name="Bunk B."/>
            <person name="Jeske O."/>
            <person name="Meyerdierks A."/>
            <person name="Storesund J.E."/>
            <person name="Kallscheuer N."/>
            <person name="Luecker S."/>
            <person name="Lage O.M."/>
            <person name="Pohl T."/>
            <person name="Merkel B.J."/>
            <person name="Hornburger P."/>
            <person name="Mueller R.-W."/>
            <person name="Bruemmer F."/>
            <person name="Labrenz M."/>
            <person name="Spormann A.M."/>
            <person name="Op den Camp H."/>
            <person name="Overmann J."/>
            <person name="Amann R."/>
            <person name="Jetten M.S.M."/>
            <person name="Mascher T."/>
            <person name="Medema M.H."/>
            <person name="Devos D.P."/>
            <person name="Kaster A.-K."/>
            <person name="Ovreas L."/>
            <person name="Rohde M."/>
            <person name="Galperin M.Y."/>
            <person name="Jogler C."/>
        </authorList>
    </citation>
    <scope>NUCLEOTIDE SEQUENCE [LARGE SCALE GENOMIC DNA]</scope>
    <source>
        <strain evidence="8 9">EC9</strain>
    </source>
</reference>
<comment type="pathway">
    <text evidence="1 7">Cofactor biosynthesis; riboflavin biosynthesis; riboflavin from 2-hydroxy-3-oxobutyl phosphate and 5-amino-6-(D-ribitylamino)uracil: step 1/2.</text>
</comment>
<feature type="binding site" evidence="7">
    <location>
        <begin position="82"/>
        <end position="84"/>
    </location>
    <ligand>
        <name>5-amino-6-(D-ribitylamino)uracil</name>
        <dbReference type="ChEBI" id="CHEBI:15934"/>
    </ligand>
</feature>
<dbReference type="EC" id="2.5.1.78" evidence="3 7"/>
<dbReference type="GO" id="GO:0000906">
    <property type="term" value="F:6,7-dimethyl-8-ribityllumazine synthase activity"/>
    <property type="evidence" value="ECO:0007669"/>
    <property type="project" value="UniProtKB-UniRule"/>
</dbReference>
<dbReference type="InterPro" id="IPR034964">
    <property type="entry name" value="LS"/>
</dbReference>
<dbReference type="KEGG" id="ruv:EC9_45020"/>
<gene>
    <name evidence="7 8" type="primary">ribH</name>
    <name evidence="8" type="ORF">EC9_45020</name>
</gene>
<dbReference type="Proteomes" id="UP000319557">
    <property type="component" value="Chromosome"/>
</dbReference>